<dbReference type="PANTHER" id="PTHR24305">
    <property type="entry name" value="CYTOCHROME P450"/>
    <property type="match status" value="1"/>
</dbReference>
<comment type="similarity">
    <text evidence="3">Belongs to the cytochrome P450 family.</text>
</comment>
<dbReference type="PRINTS" id="PR00385">
    <property type="entry name" value="P450"/>
</dbReference>
<reference evidence="10" key="1">
    <citation type="submission" date="2020-05" db="EMBL/GenBank/DDBJ databases">
        <title>Mycena genomes resolve the evolution of fungal bioluminescence.</title>
        <authorList>
            <person name="Tsai I.J."/>
        </authorList>
    </citation>
    <scope>NUCLEOTIDE SEQUENCE</scope>
    <source>
        <strain evidence="10">110903Hualien_Pintung</strain>
    </source>
</reference>
<accession>A0A8H6TSL6</accession>
<keyword evidence="7" id="KW-0503">Monooxygenase</keyword>
<feature type="binding site" description="axial binding residue" evidence="8">
    <location>
        <position position="496"/>
    </location>
    <ligand>
        <name>heme</name>
        <dbReference type="ChEBI" id="CHEBI:30413"/>
    </ligand>
    <ligandPart>
        <name>Fe</name>
        <dbReference type="ChEBI" id="CHEBI:18248"/>
    </ligandPart>
</feature>
<dbReference type="EMBL" id="JACAZE010000001">
    <property type="protein sequence ID" value="KAF7322339.1"/>
    <property type="molecule type" value="Genomic_DNA"/>
</dbReference>
<evidence type="ECO:0000256" key="1">
    <source>
        <dbReference type="ARBA" id="ARBA00001971"/>
    </source>
</evidence>
<protein>
    <recommendedName>
        <fullName evidence="12">Cytochrome P450</fullName>
    </recommendedName>
</protein>
<feature type="transmembrane region" description="Helical" evidence="9">
    <location>
        <begin position="29"/>
        <end position="47"/>
    </location>
</feature>
<dbReference type="PRINTS" id="PR00465">
    <property type="entry name" value="EP450IV"/>
</dbReference>
<dbReference type="Pfam" id="PF00067">
    <property type="entry name" value="p450"/>
    <property type="match status" value="1"/>
</dbReference>
<dbReference type="GO" id="GO:0020037">
    <property type="term" value="F:heme binding"/>
    <property type="evidence" value="ECO:0007669"/>
    <property type="project" value="InterPro"/>
</dbReference>
<name>A0A8H6TSL6_MYCCL</name>
<dbReference type="AlphaFoldDB" id="A0A8H6TSL6"/>
<evidence type="ECO:0000256" key="5">
    <source>
        <dbReference type="ARBA" id="ARBA00023002"/>
    </source>
</evidence>
<evidence type="ECO:0008006" key="12">
    <source>
        <dbReference type="Google" id="ProtNLM"/>
    </source>
</evidence>
<dbReference type="Proteomes" id="UP000613580">
    <property type="component" value="Unassembled WGS sequence"/>
</dbReference>
<evidence type="ECO:0000313" key="11">
    <source>
        <dbReference type="Proteomes" id="UP000613580"/>
    </source>
</evidence>
<evidence type="ECO:0000256" key="3">
    <source>
        <dbReference type="ARBA" id="ARBA00010617"/>
    </source>
</evidence>
<sequence length="560" mass="62110">MSDQGLVAASSAIGFASHLYFHRYEPCSANVAVPILVCIPPTLLLLLQLPFSPENLSSAYLTFLGTLSMLIVVYRLFPFHPLAAYPGPMLGKATKLWTLGISAAGFHYLYLKRLHDKYGPYVRIGPDELSIVDAAAVNQVLGSGGLDKGRYFLAGRHESTPPTIVSLTGDAHSAKRRVWNRGMSSSAIREYDIFLVKRTRQLVERLESQSAPLDIVLWFDLFSLDLMGDISFGGGFELMKEGRDKDLIGSRIRGYSKASNLSGKIPWIIPTLYLLPFVGKMIQEFNDFGQRLALQRMKNGPPFGAKDLWYHLADEAGLEKERPTLESSAADGIVAVVAASDTTASTMAAFVWLMITNTEARLRVQAELDRVFPDVGDLDALYDPELHQDLEYLTACINETLRLHPPLPSNGGPRQATKGDRQIFGRMIPAGTSVYTPSYVLHRRPGYFSDPEKFIPERWLSPKARSRSPSASGETITITAHEPSAFIPFSLGSANCVGQRFAKREMLLVLAVLFRTFDFAFDDSEGAKKIETVAWTDSIEDFFVSTRGPMKVKLTRRTRA</sequence>
<dbReference type="GO" id="GO:0005506">
    <property type="term" value="F:iron ion binding"/>
    <property type="evidence" value="ECO:0007669"/>
    <property type="project" value="InterPro"/>
</dbReference>
<proteinExistence type="inferred from homology"/>
<dbReference type="GO" id="GO:0016705">
    <property type="term" value="F:oxidoreductase activity, acting on paired donors, with incorporation or reduction of molecular oxygen"/>
    <property type="evidence" value="ECO:0007669"/>
    <property type="project" value="InterPro"/>
</dbReference>
<evidence type="ECO:0000256" key="2">
    <source>
        <dbReference type="ARBA" id="ARBA00005179"/>
    </source>
</evidence>
<evidence type="ECO:0000313" key="10">
    <source>
        <dbReference type="EMBL" id="KAF7322339.1"/>
    </source>
</evidence>
<organism evidence="10 11">
    <name type="scientific">Mycena chlorophos</name>
    <name type="common">Agaric fungus</name>
    <name type="synonym">Agaricus chlorophos</name>
    <dbReference type="NCBI Taxonomy" id="658473"/>
    <lineage>
        <taxon>Eukaryota</taxon>
        <taxon>Fungi</taxon>
        <taxon>Dikarya</taxon>
        <taxon>Basidiomycota</taxon>
        <taxon>Agaricomycotina</taxon>
        <taxon>Agaricomycetes</taxon>
        <taxon>Agaricomycetidae</taxon>
        <taxon>Agaricales</taxon>
        <taxon>Marasmiineae</taxon>
        <taxon>Mycenaceae</taxon>
        <taxon>Mycena</taxon>
    </lineage>
</organism>
<evidence type="ECO:0000256" key="8">
    <source>
        <dbReference type="PIRSR" id="PIRSR602403-1"/>
    </source>
</evidence>
<evidence type="ECO:0000256" key="9">
    <source>
        <dbReference type="SAM" id="Phobius"/>
    </source>
</evidence>
<dbReference type="InterPro" id="IPR002403">
    <property type="entry name" value="Cyt_P450_E_grp-IV"/>
</dbReference>
<evidence type="ECO:0000256" key="7">
    <source>
        <dbReference type="ARBA" id="ARBA00023033"/>
    </source>
</evidence>
<feature type="transmembrane region" description="Helical" evidence="9">
    <location>
        <begin position="59"/>
        <end position="77"/>
    </location>
</feature>
<keyword evidence="9" id="KW-0472">Membrane</keyword>
<dbReference type="OrthoDB" id="6692864at2759"/>
<keyword evidence="5" id="KW-0560">Oxidoreductase</keyword>
<dbReference type="InterPro" id="IPR001128">
    <property type="entry name" value="Cyt_P450"/>
</dbReference>
<keyword evidence="9" id="KW-1133">Transmembrane helix</keyword>
<dbReference type="Gene3D" id="1.10.630.10">
    <property type="entry name" value="Cytochrome P450"/>
    <property type="match status" value="1"/>
</dbReference>
<comment type="caution">
    <text evidence="10">The sequence shown here is derived from an EMBL/GenBank/DDBJ whole genome shotgun (WGS) entry which is preliminary data.</text>
</comment>
<keyword evidence="6 8" id="KW-0408">Iron</keyword>
<dbReference type="InterPro" id="IPR036396">
    <property type="entry name" value="Cyt_P450_sf"/>
</dbReference>
<evidence type="ECO:0000256" key="6">
    <source>
        <dbReference type="ARBA" id="ARBA00023004"/>
    </source>
</evidence>
<gene>
    <name evidence="10" type="ORF">HMN09_00011600</name>
</gene>
<keyword evidence="11" id="KW-1185">Reference proteome</keyword>
<dbReference type="PANTHER" id="PTHR24305:SF187">
    <property type="entry name" value="P450, PUTATIVE (EUROFUNG)-RELATED"/>
    <property type="match status" value="1"/>
</dbReference>
<dbReference type="InterPro" id="IPR050121">
    <property type="entry name" value="Cytochrome_P450_monoxygenase"/>
</dbReference>
<keyword evidence="9" id="KW-0812">Transmembrane</keyword>
<dbReference type="SUPFAM" id="SSF48264">
    <property type="entry name" value="Cytochrome P450"/>
    <property type="match status" value="1"/>
</dbReference>
<evidence type="ECO:0000256" key="4">
    <source>
        <dbReference type="ARBA" id="ARBA00022723"/>
    </source>
</evidence>
<dbReference type="GO" id="GO:0004497">
    <property type="term" value="F:monooxygenase activity"/>
    <property type="evidence" value="ECO:0007669"/>
    <property type="project" value="UniProtKB-KW"/>
</dbReference>
<comment type="cofactor">
    <cofactor evidence="1 8">
        <name>heme</name>
        <dbReference type="ChEBI" id="CHEBI:30413"/>
    </cofactor>
</comment>
<keyword evidence="8" id="KW-0349">Heme</keyword>
<comment type="pathway">
    <text evidence="2">Secondary metabolite biosynthesis.</text>
</comment>
<keyword evidence="4 8" id="KW-0479">Metal-binding</keyword>